<proteinExistence type="inferred from homology"/>
<evidence type="ECO:0000256" key="2">
    <source>
        <dbReference type="HAMAP-Rule" id="MF_00163"/>
    </source>
</evidence>
<dbReference type="Pfam" id="PF01327">
    <property type="entry name" value="Pep_deformylase"/>
    <property type="match status" value="1"/>
</dbReference>
<keyword evidence="2 3" id="KW-0378">Hydrolase</keyword>
<organism evidence="3 4">
    <name type="scientific">Thalassovita aquimarina</name>
    <dbReference type="NCBI Taxonomy" id="2785917"/>
    <lineage>
        <taxon>Bacteria</taxon>
        <taxon>Pseudomonadati</taxon>
        <taxon>Pseudomonadota</taxon>
        <taxon>Alphaproteobacteria</taxon>
        <taxon>Rhodobacterales</taxon>
        <taxon>Roseobacteraceae</taxon>
        <taxon>Thalassovita</taxon>
    </lineage>
</organism>
<comment type="cofactor">
    <cofactor evidence="2">
        <name>Fe(2+)</name>
        <dbReference type="ChEBI" id="CHEBI:29033"/>
    </cofactor>
    <text evidence="2">Binds 1 Fe(2+) ion.</text>
</comment>
<evidence type="ECO:0000256" key="1">
    <source>
        <dbReference type="ARBA" id="ARBA00010759"/>
    </source>
</evidence>
<evidence type="ECO:0000313" key="3">
    <source>
        <dbReference type="EMBL" id="MBR9651101.1"/>
    </source>
</evidence>
<dbReference type="HAMAP" id="MF_00163">
    <property type="entry name" value="Pep_deformylase"/>
    <property type="match status" value="1"/>
</dbReference>
<evidence type="ECO:0000313" key="4">
    <source>
        <dbReference type="Proteomes" id="UP001195941"/>
    </source>
</evidence>
<comment type="caution">
    <text evidence="3">The sequence shown here is derived from an EMBL/GenBank/DDBJ whole genome shotgun (WGS) entry which is preliminary data.</text>
</comment>
<dbReference type="EMBL" id="JADMKU010000005">
    <property type="protein sequence ID" value="MBR9651101.1"/>
    <property type="molecule type" value="Genomic_DNA"/>
</dbReference>
<dbReference type="InterPro" id="IPR023635">
    <property type="entry name" value="Peptide_deformylase"/>
</dbReference>
<dbReference type="RefSeq" id="WP_212700610.1">
    <property type="nucleotide sequence ID" value="NZ_JADMKU010000005.1"/>
</dbReference>
<gene>
    <name evidence="2 3" type="primary">def</name>
    <name evidence="3" type="ORF">IT775_08205</name>
</gene>
<feature type="active site" evidence="2">
    <location>
        <position position="136"/>
    </location>
</feature>
<keyword evidence="4" id="KW-1185">Reference proteome</keyword>
<dbReference type="PANTHER" id="PTHR10458">
    <property type="entry name" value="PEPTIDE DEFORMYLASE"/>
    <property type="match status" value="1"/>
</dbReference>
<keyword evidence="2" id="KW-0479">Metal-binding</keyword>
<dbReference type="NCBIfam" id="TIGR00079">
    <property type="entry name" value="pept_deformyl"/>
    <property type="match status" value="1"/>
</dbReference>
<dbReference type="SUPFAM" id="SSF56420">
    <property type="entry name" value="Peptide deformylase"/>
    <property type="match status" value="1"/>
</dbReference>
<feature type="binding site" evidence="2">
    <location>
        <position position="93"/>
    </location>
    <ligand>
        <name>Fe cation</name>
        <dbReference type="ChEBI" id="CHEBI:24875"/>
    </ligand>
</feature>
<feature type="binding site" evidence="2">
    <location>
        <position position="135"/>
    </location>
    <ligand>
        <name>Fe cation</name>
        <dbReference type="ChEBI" id="CHEBI:24875"/>
    </ligand>
</feature>
<dbReference type="NCBIfam" id="NF001159">
    <property type="entry name" value="PRK00150.1-3"/>
    <property type="match status" value="1"/>
</dbReference>
<comment type="similarity">
    <text evidence="1 2">Belongs to the polypeptide deformylase family.</text>
</comment>
<accession>A0ABS5HQL3</accession>
<dbReference type="Proteomes" id="UP001195941">
    <property type="component" value="Unassembled WGS sequence"/>
</dbReference>
<dbReference type="InterPro" id="IPR036821">
    <property type="entry name" value="Peptide_deformylase_sf"/>
</dbReference>
<protein>
    <recommendedName>
        <fullName evidence="2">Peptide deformylase</fullName>
        <shortName evidence="2">PDF</shortName>
        <ecNumber evidence="2">3.5.1.88</ecNumber>
    </recommendedName>
    <alternativeName>
        <fullName evidence="2">Polypeptide deformylase</fullName>
    </alternativeName>
</protein>
<dbReference type="CDD" id="cd00487">
    <property type="entry name" value="Pep_deformylase"/>
    <property type="match status" value="1"/>
</dbReference>
<name>A0ABS5HQL3_9RHOB</name>
<dbReference type="GO" id="GO:0042586">
    <property type="term" value="F:peptide deformylase activity"/>
    <property type="evidence" value="ECO:0007669"/>
    <property type="project" value="UniProtKB-EC"/>
</dbReference>
<dbReference type="PRINTS" id="PR01576">
    <property type="entry name" value="PDEFORMYLASE"/>
</dbReference>
<comment type="catalytic activity">
    <reaction evidence="2">
        <text>N-terminal N-formyl-L-methionyl-[peptide] + H2O = N-terminal L-methionyl-[peptide] + formate</text>
        <dbReference type="Rhea" id="RHEA:24420"/>
        <dbReference type="Rhea" id="RHEA-COMP:10639"/>
        <dbReference type="Rhea" id="RHEA-COMP:10640"/>
        <dbReference type="ChEBI" id="CHEBI:15377"/>
        <dbReference type="ChEBI" id="CHEBI:15740"/>
        <dbReference type="ChEBI" id="CHEBI:49298"/>
        <dbReference type="ChEBI" id="CHEBI:64731"/>
        <dbReference type="EC" id="3.5.1.88"/>
    </reaction>
</comment>
<keyword evidence="2" id="KW-0648">Protein biosynthesis</keyword>
<feature type="binding site" evidence="2">
    <location>
        <position position="139"/>
    </location>
    <ligand>
        <name>Fe cation</name>
        <dbReference type="ChEBI" id="CHEBI:24875"/>
    </ligand>
</feature>
<dbReference type="PIRSF" id="PIRSF004749">
    <property type="entry name" value="Pep_def"/>
    <property type="match status" value="1"/>
</dbReference>
<dbReference type="EC" id="3.5.1.88" evidence="2"/>
<reference evidence="3 4" key="1">
    <citation type="journal article" date="2021" name="Arch. Microbiol.">
        <title>Thalassobius aquimarinus sp. nov., isolated from the Sea of Japan seashore.</title>
        <authorList>
            <person name="Kurilenko V.V."/>
            <person name="Romanenko L.A."/>
            <person name="Chernysheva N.Y."/>
            <person name="Velansky P.V."/>
            <person name="Tekutyeva L.A."/>
            <person name="Isaeva M.P."/>
            <person name="Mikhailov V.V."/>
        </authorList>
    </citation>
    <scope>NUCLEOTIDE SEQUENCE [LARGE SCALE GENOMIC DNA]</scope>
    <source>
        <strain evidence="3 4">KMM 8518</strain>
    </source>
</reference>
<dbReference type="Gene3D" id="3.90.45.10">
    <property type="entry name" value="Peptide deformylase"/>
    <property type="match status" value="1"/>
</dbReference>
<comment type="function">
    <text evidence="2">Removes the formyl group from the N-terminal Met of newly synthesized proteins. Requires at least a dipeptide for an efficient rate of reaction. N-terminal L-methionine is a prerequisite for activity but the enzyme has broad specificity at other positions.</text>
</comment>
<dbReference type="PANTHER" id="PTHR10458:SF22">
    <property type="entry name" value="PEPTIDE DEFORMYLASE"/>
    <property type="match status" value="1"/>
</dbReference>
<keyword evidence="2" id="KW-0408">Iron</keyword>
<sequence>MSVLPILKWPDPRLSQVCDPVAPGEDVSDLVTDMLETMYDAPGRGLAAPQVGVMKRLFVMDCGWKDGDMTPVICINPEIVASSEGVVAGEEGCLSIPAAPAEVTRPERITLRWTGLDGAEQERELTGFEAKCAQHEYDHLDGLVIFDRLSDEDRARVEGAYLEALK</sequence>